<evidence type="ECO:0000256" key="1">
    <source>
        <dbReference type="SAM" id="Phobius"/>
    </source>
</evidence>
<sequence>MYMSLLAFAAKLFGILGLLLITYGVFAKDERRQDWIFVSGGAGLLIYSMHLRDPIFIVLQIVFIAAGLYELSTLNKKTKKK</sequence>
<keyword evidence="1" id="KW-0812">Transmembrane</keyword>
<proteinExistence type="predicted"/>
<accession>A0A2M6W0H1</accession>
<evidence type="ECO:0000313" key="3">
    <source>
        <dbReference type="Proteomes" id="UP000229362"/>
    </source>
</evidence>
<keyword evidence="1" id="KW-0472">Membrane</keyword>
<evidence type="ECO:0000313" key="2">
    <source>
        <dbReference type="EMBL" id="PIT86258.1"/>
    </source>
</evidence>
<gene>
    <name evidence="2" type="ORF">COU33_04170</name>
</gene>
<dbReference type="AlphaFoldDB" id="A0A2M6W0H1"/>
<reference evidence="3" key="1">
    <citation type="submission" date="2017-09" db="EMBL/GenBank/DDBJ databases">
        <title>Depth-based differentiation of microbial function through sediment-hosted aquifers and enrichment of novel symbionts in the deep terrestrial subsurface.</title>
        <authorList>
            <person name="Probst A.J."/>
            <person name="Ladd B."/>
            <person name="Jarett J.K."/>
            <person name="Geller-Mcgrath D.E."/>
            <person name="Sieber C.M.K."/>
            <person name="Emerson J.B."/>
            <person name="Anantharaman K."/>
            <person name="Thomas B.C."/>
            <person name="Malmstrom R."/>
            <person name="Stieglmeier M."/>
            <person name="Klingl A."/>
            <person name="Woyke T."/>
            <person name="Ryan C.M."/>
            <person name="Banfield J.F."/>
        </authorList>
    </citation>
    <scope>NUCLEOTIDE SEQUENCE [LARGE SCALE GENOMIC DNA]</scope>
</reference>
<dbReference type="Proteomes" id="UP000229362">
    <property type="component" value="Unassembled WGS sequence"/>
</dbReference>
<dbReference type="EMBL" id="PFBZ01000181">
    <property type="protein sequence ID" value="PIT86258.1"/>
    <property type="molecule type" value="Genomic_DNA"/>
</dbReference>
<organism evidence="2 3">
    <name type="scientific">Candidatus Magasanikbacteria bacterium CG10_big_fil_rev_8_21_14_0_10_43_6</name>
    <dbReference type="NCBI Taxonomy" id="1974650"/>
    <lineage>
        <taxon>Bacteria</taxon>
        <taxon>Candidatus Magasanikiibacteriota</taxon>
    </lineage>
</organism>
<feature type="transmembrane region" description="Helical" evidence="1">
    <location>
        <begin position="51"/>
        <end position="71"/>
    </location>
</feature>
<comment type="caution">
    <text evidence="2">The sequence shown here is derived from an EMBL/GenBank/DDBJ whole genome shotgun (WGS) entry which is preliminary data.</text>
</comment>
<name>A0A2M6W0H1_9BACT</name>
<keyword evidence="1" id="KW-1133">Transmembrane helix</keyword>
<protein>
    <submittedName>
        <fullName evidence="2">Uncharacterized protein</fullName>
    </submittedName>
</protein>